<dbReference type="SMR" id="A0A3Q7EYD4"/>
<dbReference type="Gramene" id="Solyc02g030387.1.1">
    <property type="protein sequence ID" value="Solyc02g030387.1.1"/>
    <property type="gene ID" value="Solyc02g030387.1"/>
</dbReference>
<dbReference type="PANTHER" id="PTHR27002:SF1068">
    <property type="entry name" value="RECEPTOR-LIKE SERINE_THREONINE-PROTEIN KINASE"/>
    <property type="match status" value="1"/>
</dbReference>
<keyword evidence="4" id="KW-0418">Kinase</keyword>
<dbReference type="GO" id="GO:0004674">
    <property type="term" value="F:protein serine/threonine kinase activity"/>
    <property type="evidence" value="ECO:0007669"/>
    <property type="project" value="UniProtKB-KW"/>
</dbReference>
<reference evidence="6" key="2">
    <citation type="submission" date="2019-01" db="UniProtKB">
        <authorList>
            <consortium name="EnsemblPlants"/>
        </authorList>
    </citation>
    <scope>IDENTIFICATION</scope>
    <source>
        <strain evidence="6">cv. Heinz 1706</strain>
    </source>
</reference>
<dbReference type="GO" id="GO:0005524">
    <property type="term" value="F:ATP binding"/>
    <property type="evidence" value="ECO:0007669"/>
    <property type="project" value="UniProtKB-KW"/>
</dbReference>
<dbReference type="EnsemblPlants" id="Solyc02g030387.1.1">
    <property type="protein sequence ID" value="Solyc02g030387.1.1"/>
    <property type="gene ID" value="Solyc02g030387.1"/>
</dbReference>
<keyword evidence="5" id="KW-0067">ATP-binding</keyword>
<dbReference type="InterPro" id="IPR011009">
    <property type="entry name" value="Kinase-like_dom_sf"/>
</dbReference>
<keyword evidence="3" id="KW-0547">Nucleotide-binding</keyword>
<evidence type="ECO:0000256" key="4">
    <source>
        <dbReference type="ARBA" id="ARBA00022777"/>
    </source>
</evidence>
<keyword evidence="1" id="KW-0723">Serine/threonine-protein kinase</keyword>
<dbReference type="STRING" id="4081.A0A3Q7EYD4"/>
<dbReference type="Proteomes" id="UP000004994">
    <property type="component" value="Chromosome 2"/>
</dbReference>
<accession>A0A3Q7EYD4</accession>
<evidence type="ECO:0000256" key="5">
    <source>
        <dbReference type="ARBA" id="ARBA00022840"/>
    </source>
</evidence>
<protein>
    <recommendedName>
        <fullName evidence="8">Protein kinase domain-containing protein</fullName>
    </recommendedName>
</protein>
<dbReference type="AlphaFoldDB" id="A0A3Q7EYD4"/>
<evidence type="ECO:0000313" key="7">
    <source>
        <dbReference type="Proteomes" id="UP000004994"/>
    </source>
</evidence>
<dbReference type="InParanoid" id="A0A3Q7EYD4"/>
<dbReference type="SUPFAM" id="SSF56112">
    <property type="entry name" value="Protein kinase-like (PK-like)"/>
    <property type="match status" value="1"/>
</dbReference>
<evidence type="ECO:0000313" key="6">
    <source>
        <dbReference type="EnsemblPlants" id="Solyc02g030387.1.1"/>
    </source>
</evidence>
<evidence type="ECO:0000256" key="3">
    <source>
        <dbReference type="ARBA" id="ARBA00022741"/>
    </source>
</evidence>
<evidence type="ECO:0000256" key="1">
    <source>
        <dbReference type="ARBA" id="ARBA00022527"/>
    </source>
</evidence>
<proteinExistence type="predicted"/>
<dbReference type="Gene3D" id="3.30.200.20">
    <property type="entry name" value="Phosphorylase Kinase, domain 1"/>
    <property type="match status" value="1"/>
</dbReference>
<sequence length="98" mass="11375">DVLKDGILVAIKRNSRYPAQGTNEFKNEVIFIAKHQHQNLVKHLGCFNQTEQKMLVYENSLDWFLFDTYMNPEISDFGMAESFRGNETKALTKRVFGT</sequence>
<evidence type="ECO:0008006" key="8">
    <source>
        <dbReference type="Google" id="ProtNLM"/>
    </source>
</evidence>
<keyword evidence="2" id="KW-0808">Transferase</keyword>
<reference evidence="6" key="1">
    <citation type="journal article" date="2012" name="Nature">
        <title>The tomato genome sequence provides insights into fleshy fruit evolution.</title>
        <authorList>
            <consortium name="Tomato Genome Consortium"/>
        </authorList>
    </citation>
    <scope>NUCLEOTIDE SEQUENCE [LARGE SCALE GENOMIC DNA]</scope>
    <source>
        <strain evidence="6">cv. Heinz 1706</strain>
    </source>
</reference>
<keyword evidence="7" id="KW-1185">Reference proteome</keyword>
<organism evidence="6">
    <name type="scientific">Solanum lycopersicum</name>
    <name type="common">Tomato</name>
    <name type="synonym">Lycopersicon esculentum</name>
    <dbReference type="NCBI Taxonomy" id="4081"/>
    <lineage>
        <taxon>Eukaryota</taxon>
        <taxon>Viridiplantae</taxon>
        <taxon>Streptophyta</taxon>
        <taxon>Embryophyta</taxon>
        <taxon>Tracheophyta</taxon>
        <taxon>Spermatophyta</taxon>
        <taxon>Magnoliopsida</taxon>
        <taxon>eudicotyledons</taxon>
        <taxon>Gunneridae</taxon>
        <taxon>Pentapetalae</taxon>
        <taxon>asterids</taxon>
        <taxon>lamiids</taxon>
        <taxon>Solanales</taxon>
        <taxon>Solanaceae</taxon>
        <taxon>Solanoideae</taxon>
        <taxon>Solaneae</taxon>
        <taxon>Solanum</taxon>
        <taxon>Solanum subgen. Lycopersicon</taxon>
    </lineage>
</organism>
<name>A0A3Q7EYD4_SOLLC</name>
<evidence type="ECO:0000256" key="2">
    <source>
        <dbReference type="ARBA" id="ARBA00022679"/>
    </source>
</evidence>
<dbReference type="PANTHER" id="PTHR27002">
    <property type="entry name" value="RECEPTOR-LIKE SERINE/THREONINE-PROTEIN KINASE SD1-8"/>
    <property type="match status" value="1"/>
</dbReference>